<dbReference type="OrthoDB" id="9790002at2"/>
<evidence type="ECO:0000259" key="7">
    <source>
        <dbReference type="Pfam" id="PF01386"/>
    </source>
</evidence>
<dbReference type="InParanoid" id="D4H3I2"/>
<dbReference type="InterPro" id="IPR011035">
    <property type="entry name" value="Ribosomal_bL25/Gln-tRNA_synth"/>
</dbReference>
<dbReference type="PaxDb" id="522772-Dacet_0468"/>
<evidence type="ECO:0000313" key="9">
    <source>
        <dbReference type="EMBL" id="ADD67266.1"/>
    </source>
</evidence>
<dbReference type="GO" id="GO:0003735">
    <property type="term" value="F:structural constituent of ribosome"/>
    <property type="evidence" value="ECO:0007669"/>
    <property type="project" value="InterPro"/>
</dbReference>
<dbReference type="eggNOG" id="COG1825">
    <property type="taxonomic scope" value="Bacteria"/>
</dbReference>
<dbReference type="InterPro" id="IPR029751">
    <property type="entry name" value="Ribosomal_L25_dom"/>
</dbReference>
<proteinExistence type="inferred from homology"/>
<accession>D4H3I2</accession>
<evidence type="ECO:0000256" key="4">
    <source>
        <dbReference type="ARBA" id="ARBA00023274"/>
    </source>
</evidence>
<keyword evidence="2 5" id="KW-0694">RNA-binding</keyword>
<gene>
    <name evidence="5" type="primary">rplY</name>
    <name evidence="5" type="synonym">ctc</name>
    <name evidence="9" type="ordered locus">Dacet_0468</name>
</gene>
<evidence type="ECO:0000313" key="10">
    <source>
        <dbReference type="Proteomes" id="UP000002012"/>
    </source>
</evidence>
<dbReference type="KEGG" id="dap:Dacet_0468"/>
<dbReference type="NCBIfam" id="TIGR00731">
    <property type="entry name" value="bL25_bact_ctc"/>
    <property type="match status" value="1"/>
</dbReference>
<comment type="similarity">
    <text evidence="5">Belongs to the bacterial ribosomal protein bL25 family. CTC subfamily.</text>
</comment>
<dbReference type="InterPro" id="IPR020056">
    <property type="entry name" value="Rbsml_bL25/Gln-tRNA_synth_N"/>
</dbReference>
<dbReference type="GO" id="GO:0022625">
    <property type="term" value="C:cytosolic large ribosomal subunit"/>
    <property type="evidence" value="ECO:0007669"/>
    <property type="project" value="TreeGrafter"/>
</dbReference>
<keyword evidence="3 5" id="KW-0689">Ribosomal protein</keyword>
<keyword evidence="10" id="KW-1185">Reference proteome</keyword>
<protein>
    <recommendedName>
        <fullName evidence="5">Large ribosomal subunit protein bL25</fullName>
    </recommendedName>
    <alternativeName>
        <fullName evidence="5">General stress protein CTC</fullName>
    </alternativeName>
</protein>
<dbReference type="Proteomes" id="UP000002012">
    <property type="component" value="Chromosome"/>
</dbReference>
<dbReference type="RefSeq" id="WP_013009810.1">
    <property type="nucleotide sequence ID" value="NC_013943.1"/>
</dbReference>
<evidence type="ECO:0000256" key="6">
    <source>
        <dbReference type="SAM" id="MobiDB-lite"/>
    </source>
</evidence>
<dbReference type="AlphaFoldDB" id="D4H3I2"/>
<evidence type="ECO:0000256" key="5">
    <source>
        <dbReference type="HAMAP-Rule" id="MF_01334"/>
    </source>
</evidence>
<dbReference type="InterPro" id="IPR037121">
    <property type="entry name" value="Ribosomal_bL25_C"/>
</dbReference>
<reference evidence="9 10" key="1">
    <citation type="journal article" date="2010" name="Stand. Genomic Sci.">
        <title>Complete genome sequence of Denitrovibrio acetiphilus type strain (N2460).</title>
        <authorList>
            <person name="Kiss H."/>
            <person name="Lang E."/>
            <person name="Lapidus A."/>
            <person name="Copeland A."/>
            <person name="Nolan M."/>
            <person name="Glavina Del Rio T."/>
            <person name="Chen F."/>
            <person name="Lucas S."/>
            <person name="Tice H."/>
            <person name="Cheng J.F."/>
            <person name="Han C."/>
            <person name="Goodwin L."/>
            <person name="Pitluck S."/>
            <person name="Liolios K."/>
            <person name="Pati A."/>
            <person name="Ivanova N."/>
            <person name="Mavromatis K."/>
            <person name="Chen A."/>
            <person name="Palaniappan K."/>
            <person name="Land M."/>
            <person name="Hauser L."/>
            <person name="Chang Y.J."/>
            <person name="Jeffries C.D."/>
            <person name="Detter J.C."/>
            <person name="Brettin T."/>
            <person name="Spring S."/>
            <person name="Rohde M."/>
            <person name="Goker M."/>
            <person name="Woyke T."/>
            <person name="Bristow J."/>
            <person name="Eisen J.A."/>
            <person name="Markowitz V."/>
            <person name="Hugenholtz P."/>
            <person name="Kyrpides N.C."/>
            <person name="Klenk H.P."/>
        </authorList>
    </citation>
    <scope>NUCLEOTIDE SEQUENCE [LARGE SCALE GENOMIC DNA]</scope>
    <source>
        <strain evidence="10">DSM 12809 / NBRC 114555 / N2460</strain>
    </source>
</reference>
<dbReference type="STRING" id="522772.Dacet_0468"/>
<dbReference type="CDD" id="cd00495">
    <property type="entry name" value="Ribosomal_L25_TL5_CTC"/>
    <property type="match status" value="1"/>
</dbReference>
<dbReference type="InterPro" id="IPR001021">
    <property type="entry name" value="Ribosomal_bL25_long"/>
</dbReference>
<dbReference type="InterPro" id="IPR020930">
    <property type="entry name" value="Ribosomal_uL5_bac-type"/>
</dbReference>
<dbReference type="Pfam" id="PF01386">
    <property type="entry name" value="Ribosomal_L25p"/>
    <property type="match status" value="1"/>
</dbReference>
<comment type="function">
    <text evidence="5">This is one of the proteins that binds to the 5S RNA in the ribosome where it forms part of the central protuberance.</text>
</comment>
<feature type="compositionally biased region" description="Basic and acidic residues" evidence="6">
    <location>
        <begin position="193"/>
        <end position="207"/>
    </location>
</feature>
<dbReference type="GO" id="GO:0008097">
    <property type="term" value="F:5S rRNA binding"/>
    <property type="evidence" value="ECO:0007669"/>
    <property type="project" value="InterPro"/>
</dbReference>
<dbReference type="HOGENOM" id="CLU_075939_2_1_0"/>
<dbReference type="Pfam" id="PF14693">
    <property type="entry name" value="Ribosomal_TL5_C"/>
    <property type="match status" value="1"/>
</dbReference>
<dbReference type="Gene3D" id="2.40.240.10">
    <property type="entry name" value="Ribosomal Protein L25, Chain P"/>
    <property type="match status" value="1"/>
</dbReference>
<feature type="region of interest" description="Disordered" evidence="6">
    <location>
        <begin position="181"/>
        <end position="207"/>
    </location>
</feature>
<dbReference type="Gene3D" id="2.170.120.20">
    <property type="entry name" value="Ribosomal protein L25, beta domain"/>
    <property type="match status" value="1"/>
</dbReference>
<feature type="domain" description="Large ribosomal subunit protein bL25 beta" evidence="8">
    <location>
        <begin position="100"/>
        <end position="183"/>
    </location>
</feature>
<name>D4H3I2_DENA2</name>
<dbReference type="SUPFAM" id="SSF50715">
    <property type="entry name" value="Ribosomal protein L25-like"/>
    <property type="match status" value="1"/>
</dbReference>
<feature type="domain" description="Large ribosomal subunit protein bL25 L25" evidence="7">
    <location>
        <begin position="9"/>
        <end position="92"/>
    </location>
</feature>
<keyword evidence="4 5" id="KW-0687">Ribonucleoprotein</keyword>
<dbReference type="PANTHER" id="PTHR33284:SF1">
    <property type="entry name" value="RIBOSOMAL PROTEIN L25_GLN-TRNA SYNTHETASE, ANTI-CODON-BINDING DOMAIN-CONTAINING PROTEIN"/>
    <property type="match status" value="1"/>
</dbReference>
<dbReference type="GO" id="GO:0006412">
    <property type="term" value="P:translation"/>
    <property type="evidence" value="ECO:0007669"/>
    <property type="project" value="UniProtKB-UniRule"/>
</dbReference>
<evidence type="ECO:0000256" key="2">
    <source>
        <dbReference type="ARBA" id="ARBA00022884"/>
    </source>
</evidence>
<organism evidence="9 10">
    <name type="scientific">Denitrovibrio acetiphilus (strain DSM 12809 / NBRC 114555 / N2460)</name>
    <dbReference type="NCBI Taxonomy" id="522772"/>
    <lineage>
        <taxon>Bacteria</taxon>
        <taxon>Pseudomonadati</taxon>
        <taxon>Deferribacterota</taxon>
        <taxon>Deferribacteres</taxon>
        <taxon>Deferribacterales</taxon>
        <taxon>Geovibrionaceae</taxon>
        <taxon>Denitrovibrio</taxon>
    </lineage>
</organism>
<dbReference type="EMBL" id="CP001968">
    <property type="protein sequence ID" value="ADD67266.1"/>
    <property type="molecule type" value="Genomic_DNA"/>
</dbReference>
<evidence type="ECO:0000256" key="3">
    <source>
        <dbReference type="ARBA" id="ARBA00022980"/>
    </source>
</evidence>
<keyword evidence="1 5" id="KW-0699">rRNA-binding</keyword>
<dbReference type="PANTHER" id="PTHR33284">
    <property type="entry name" value="RIBOSOMAL PROTEIN L25/GLN-TRNA SYNTHETASE, ANTI-CODON-BINDING DOMAIN-CONTAINING PROTEIN"/>
    <property type="match status" value="1"/>
</dbReference>
<evidence type="ECO:0000259" key="8">
    <source>
        <dbReference type="Pfam" id="PF14693"/>
    </source>
</evidence>
<evidence type="ECO:0000256" key="1">
    <source>
        <dbReference type="ARBA" id="ARBA00022730"/>
    </source>
</evidence>
<dbReference type="HAMAP" id="MF_01334">
    <property type="entry name" value="Ribosomal_bL25_CTC"/>
    <property type="match status" value="1"/>
</dbReference>
<dbReference type="InterPro" id="IPR020057">
    <property type="entry name" value="Ribosomal_bL25_b-dom"/>
</dbReference>
<comment type="subunit">
    <text evidence="5">Part of the 50S ribosomal subunit; part of the 5S rRNA/L5/L18/L25 subcomplex. Contacts the 5S rRNA. Binds to the 5S rRNA independently of L5 and L18.</text>
</comment>
<sequence>MIQTIKWDATKRKQMTDGELNDMRRQGFVPAIISIRGEDSVSVFLNAKDIQKRPFGNFRIELKVKGIKEPFDCFLKTLQYNHTSDKVIHADLQALVKGQEIDIDVHFDFVGEPAGLKMGGILNTGHTSVKIRTLPRNIPEKITVDISGLNIGDSIHISDIKFSEEHTLLEPTEGTIAYVSEPRLIESDEDSSGEMKEPEIITEKAED</sequence>